<name>A0A9W6ZEX8_9STRA</name>
<evidence type="ECO:0000259" key="1">
    <source>
        <dbReference type="SMART" id="SM00829"/>
    </source>
</evidence>
<proteinExistence type="predicted"/>
<organism evidence="2 3">
    <name type="scientific">Triparma laevis f. inornata</name>
    <dbReference type="NCBI Taxonomy" id="1714386"/>
    <lineage>
        <taxon>Eukaryota</taxon>
        <taxon>Sar</taxon>
        <taxon>Stramenopiles</taxon>
        <taxon>Ochrophyta</taxon>
        <taxon>Bolidophyceae</taxon>
        <taxon>Parmales</taxon>
        <taxon>Triparmaceae</taxon>
        <taxon>Triparma</taxon>
    </lineage>
</organism>
<dbReference type="SUPFAM" id="SSF50129">
    <property type="entry name" value="GroES-like"/>
    <property type="match status" value="1"/>
</dbReference>
<dbReference type="Proteomes" id="UP001162640">
    <property type="component" value="Unassembled WGS sequence"/>
</dbReference>
<dbReference type="EMBL" id="BLQM01000031">
    <property type="protein sequence ID" value="GMH53129.1"/>
    <property type="molecule type" value="Genomic_DNA"/>
</dbReference>
<accession>A0A9W6ZEX8</accession>
<gene>
    <name evidence="2" type="ORF">TL16_g01380</name>
</gene>
<dbReference type="SMART" id="SM00829">
    <property type="entry name" value="PKS_ER"/>
    <property type="match status" value="1"/>
</dbReference>
<dbReference type="Gene3D" id="3.40.50.720">
    <property type="entry name" value="NAD(P)-binding Rossmann-like Domain"/>
    <property type="match status" value="1"/>
</dbReference>
<dbReference type="InterPro" id="IPR020843">
    <property type="entry name" value="ER"/>
</dbReference>
<evidence type="ECO:0000313" key="2">
    <source>
        <dbReference type="EMBL" id="GMH53129.1"/>
    </source>
</evidence>
<dbReference type="GO" id="GO:0016491">
    <property type="term" value="F:oxidoreductase activity"/>
    <property type="evidence" value="ECO:0007669"/>
    <property type="project" value="InterPro"/>
</dbReference>
<comment type="caution">
    <text evidence="2">The sequence shown here is derived from an EMBL/GenBank/DDBJ whole genome shotgun (WGS) entry which is preliminary data.</text>
</comment>
<feature type="domain" description="Enoyl reductase (ER)" evidence="1">
    <location>
        <begin position="10"/>
        <end position="358"/>
    </location>
</feature>
<dbReference type="CDD" id="cd05289">
    <property type="entry name" value="MDR_like_2"/>
    <property type="match status" value="1"/>
</dbReference>
<sequence>MLAAAYERHGNPSNVVEVKEIPKPPSPGQGLLLIKVSAASLNPADFKSGKGEQAALLSFQWPRVYGFDFSGEVVEAGPDTDPAHAPGAKVFGMIQGLPQLHRGTLSEFILCPSSVCATKPANISHIEAAAVPLVAITAVKMLEKCNPQPGAKILVLGGAGGVGSIAIQLAKKMYKCGELTTTASAGAKTEAVKSFGADVVVDYRSQKFEEVLPPNSFDVVLDCMGEAWRAVELLKEGGGMCSIQAGPTATALRTWMEEAKLDPNTVTTGVRLFLFSTVGGGLFNCFSGGRSLKAACEAKKATFAHIIGTGNGQIMAEVAKLMASGEIKAVIDSEFELKDSVKAIEKLMGGRALGKVVVKVEK</sequence>
<dbReference type="InterPro" id="IPR050700">
    <property type="entry name" value="YIM1/Zinc_Alcohol_DH_Fams"/>
</dbReference>
<reference evidence="3" key="1">
    <citation type="journal article" date="2023" name="Commun. Biol.">
        <title>Genome analysis of Parmales, the sister group of diatoms, reveals the evolutionary specialization of diatoms from phago-mixotrophs to photoautotrophs.</title>
        <authorList>
            <person name="Ban H."/>
            <person name="Sato S."/>
            <person name="Yoshikawa S."/>
            <person name="Yamada K."/>
            <person name="Nakamura Y."/>
            <person name="Ichinomiya M."/>
            <person name="Sato N."/>
            <person name="Blanc-Mathieu R."/>
            <person name="Endo H."/>
            <person name="Kuwata A."/>
            <person name="Ogata H."/>
        </authorList>
    </citation>
    <scope>NUCLEOTIDE SEQUENCE [LARGE SCALE GENOMIC DNA]</scope>
</reference>
<dbReference type="Gene3D" id="3.90.180.10">
    <property type="entry name" value="Medium-chain alcohol dehydrogenases, catalytic domain"/>
    <property type="match status" value="1"/>
</dbReference>
<dbReference type="InterPro" id="IPR013154">
    <property type="entry name" value="ADH-like_N"/>
</dbReference>
<dbReference type="SUPFAM" id="SSF51735">
    <property type="entry name" value="NAD(P)-binding Rossmann-fold domains"/>
    <property type="match status" value="1"/>
</dbReference>
<dbReference type="AlphaFoldDB" id="A0A9W6ZEX8"/>
<evidence type="ECO:0000313" key="3">
    <source>
        <dbReference type="Proteomes" id="UP001162640"/>
    </source>
</evidence>
<protein>
    <recommendedName>
        <fullName evidence="1">Enoyl reductase (ER) domain-containing protein</fullName>
    </recommendedName>
</protein>
<dbReference type="InterPro" id="IPR011032">
    <property type="entry name" value="GroES-like_sf"/>
</dbReference>
<dbReference type="Pfam" id="PF13602">
    <property type="entry name" value="ADH_zinc_N_2"/>
    <property type="match status" value="1"/>
</dbReference>
<dbReference type="PANTHER" id="PTHR11695:SF294">
    <property type="entry name" value="RETICULON-4-INTERACTING PROTEIN 1, MITOCHONDRIAL"/>
    <property type="match status" value="1"/>
</dbReference>
<dbReference type="InterPro" id="IPR036291">
    <property type="entry name" value="NAD(P)-bd_dom_sf"/>
</dbReference>
<dbReference type="PANTHER" id="PTHR11695">
    <property type="entry name" value="ALCOHOL DEHYDROGENASE RELATED"/>
    <property type="match status" value="1"/>
</dbReference>
<dbReference type="Pfam" id="PF08240">
    <property type="entry name" value="ADH_N"/>
    <property type="match status" value="1"/>
</dbReference>